<evidence type="ECO:0000256" key="4">
    <source>
        <dbReference type="ARBA" id="ARBA00023212"/>
    </source>
</evidence>
<feature type="region of interest" description="Disordered" evidence="7">
    <location>
        <begin position="327"/>
        <end position="346"/>
    </location>
</feature>
<reference evidence="8" key="2">
    <citation type="submission" date="2020-12" db="EMBL/GenBank/DDBJ databases">
        <authorList>
            <person name="Kanost M."/>
        </authorList>
    </citation>
    <scope>NUCLEOTIDE SEQUENCE</scope>
</reference>
<dbReference type="CDD" id="cd23766">
    <property type="entry name" value="IQCG"/>
    <property type="match status" value="1"/>
</dbReference>
<evidence type="ECO:0000256" key="6">
    <source>
        <dbReference type="SAM" id="Coils"/>
    </source>
</evidence>
<dbReference type="GO" id="GO:0005737">
    <property type="term" value="C:cytoplasm"/>
    <property type="evidence" value="ECO:0007669"/>
    <property type="project" value="TreeGrafter"/>
</dbReference>
<name>A0A921ZME6_MANSE</name>
<dbReference type="PANTHER" id="PTHR14871:SF1">
    <property type="entry name" value="DYNEIN REGULATORY COMPLEX PROTEIN 9"/>
    <property type="match status" value="1"/>
</dbReference>
<evidence type="ECO:0008006" key="10">
    <source>
        <dbReference type="Google" id="ProtNLM"/>
    </source>
</evidence>
<keyword evidence="6" id="KW-0175">Coiled coil</keyword>
<accession>A0A921ZME6</accession>
<reference evidence="8" key="1">
    <citation type="journal article" date="2016" name="Insect Biochem. Mol. Biol.">
        <title>Multifaceted biological insights from a draft genome sequence of the tobacco hornworm moth, Manduca sexta.</title>
        <authorList>
            <person name="Kanost M.R."/>
            <person name="Arrese E.L."/>
            <person name="Cao X."/>
            <person name="Chen Y.R."/>
            <person name="Chellapilla S."/>
            <person name="Goldsmith M.R."/>
            <person name="Grosse-Wilde E."/>
            <person name="Heckel D.G."/>
            <person name="Herndon N."/>
            <person name="Jiang H."/>
            <person name="Papanicolaou A."/>
            <person name="Qu J."/>
            <person name="Soulages J.L."/>
            <person name="Vogel H."/>
            <person name="Walters J."/>
            <person name="Waterhouse R.M."/>
            <person name="Ahn S.J."/>
            <person name="Almeida F.C."/>
            <person name="An C."/>
            <person name="Aqrawi P."/>
            <person name="Bretschneider A."/>
            <person name="Bryant W.B."/>
            <person name="Bucks S."/>
            <person name="Chao H."/>
            <person name="Chevignon G."/>
            <person name="Christen J.M."/>
            <person name="Clarke D.F."/>
            <person name="Dittmer N.T."/>
            <person name="Ferguson L.C.F."/>
            <person name="Garavelou S."/>
            <person name="Gordon K.H.J."/>
            <person name="Gunaratna R.T."/>
            <person name="Han Y."/>
            <person name="Hauser F."/>
            <person name="He Y."/>
            <person name="Heidel-Fischer H."/>
            <person name="Hirsh A."/>
            <person name="Hu Y."/>
            <person name="Jiang H."/>
            <person name="Kalra D."/>
            <person name="Klinner C."/>
            <person name="Konig C."/>
            <person name="Kovar C."/>
            <person name="Kroll A.R."/>
            <person name="Kuwar S.S."/>
            <person name="Lee S.L."/>
            <person name="Lehman R."/>
            <person name="Li K."/>
            <person name="Li Z."/>
            <person name="Liang H."/>
            <person name="Lovelace S."/>
            <person name="Lu Z."/>
            <person name="Mansfield J.H."/>
            <person name="McCulloch K.J."/>
            <person name="Mathew T."/>
            <person name="Morton B."/>
            <person name="Muzny D.M."/>
            <person name="Neunemann D."/>
            <person name="Ongeri F."/>
            <person name="Pauchet Y."/>
            <person name="Pu L.L."/>
            <person name="Pyrousis I."/>
            <person name="Rao X.J."/>
            <person name="Redding A."/>
            <person name="Roesel C."/>
            <person name="Sanchez-Gracia A."/>
            <person name="Schaack S."/>
            <person name="Shukla A."/>
            <person name="Tetreau G."/>
            <person name="Wang Y."/>
            <person name="Xiong G.H."/>
            <person name="Traut W."/>
            <person name="Walsh T.K."/>
            <person name="Worley K.C."/>
            <person name="Wu D."/>
            <person name="Wu W."/>
            <person name="Wu Y.Q."/>
            <person name="Zhang X."/>
            <person name="Zou Z."/>
            <person name="Zucker H."/>
            <person name="Briscoe A.D."/>
            <person name="Burmester T."/>
            <person name="Clem R.J."/>
            <person name="Feyereisen R."/>
            <person name="Grimmelikhuijzen C.J.P."/>
            <person name="Hamodrakas S.J."/>
            <person name="Hansson B.S."/>
            <person name="Huguet E."/>
            <person name="Jermiin L.S."/>
            <person name="Lan Q."/>
            <person name="Lehman H.K."/>
            <person name="Lorenzen M."/>
            <person name="Merzendorfer H."/>
            <person name="Michalopoulos I."/>
            <person name="Morton D.B."/>
            <person name="Muthukrishnan S."/>
            <person name="Oakeshott J.G."/>
            <person name="Palmer W."/>
            <person name="Park Y."/>
            <person name="Passarelli A.L."/>
            <person name="Rozas J."/>
            <person name="Schwartz L.M."/>
            <person name="Smith W."/>
            <person name="Southgate A."/>
            <person name="Vilcinskas A."/>
            <person name="Vogt R."/>
            <person name="Wang P."/>
            <person name="Werren J."/>
            <person name="Yu X.Q."/>
            <person name="Zhou J.J."/>
            <person name="Brown S.J."/>
            <person name="Scherer S.E."/>
            <person name="Richards S."/>
            <person name="Blissard G.W."/>
        </authorList>
    </citation>
    <scope>NUCLEOTIDE SEQUENCE</scope>
</reference>
<dbReference type="GO" id="GO:0005856">
    <property type="term" value="C:cytoskeleton"/>
    <property type="evidence" value="ECO:0007669"/>
    <property type="project" value="UniProtKB-SubCell"/>
</dbReference>
<keyword evidence="9" id="KW-1185">Reference proteome</keyword>
<evidence type="ECO:0000256" key="7">
    <source>
        <dbReference type="SAM" id="MobiDB-lite"/>
    </source>
</evidence>
<sequence length="346" mass="41244">MISLHYFQSSMFATILEDAITELRILAECNNEMRVTKTNTDIDKLRAVKYSVMQPAVQDELDGINRSNLDANNYKLDKLDNDKKYVTDVLLSTYLDLSMNRSWRALQDKNQAILDLYNRRVSLAEEETRNRITRRDLMRQLRQQRNHIKSVTYDTDAVIDNLKTQVEDAALNAEIRGRYVDNWQQARSEQHAQKIADVEMGPSDAIEYYKQTIDREQRVHTEVEMLINININETLQKIESWMNKYDKDIEALEIKIQKKKHEHEKMEERRHELEKRLQRHDELIKNWVNFKDEREKARLYLENMHKSAAIVQAWWRGLLVRYELGPYKPTKQPVKPEKPEKKGKKK</sequence>
<dbReference type="Proteomes" id="UP000791440">
    <property type="component" value="Unassembled WGS sequence"/>
</dbReference>
<dbReference type="InterPro" id="IPR042618">
    <property type="entry name" value="IQCG"/>
</dbReference>
<protein>
    <recommendedName>
        <fullName evidence="10">Dynein regulatory complex protein 9</fullName>
    </recommendedName>
</protein>
<evidence type="ECO:0000256" key="2">
    <source>
        <dbReference type="ARBA" id="ARBA00004316"/>
    </source>
</evidence>
<comment type="caution">
    <text evidence="8">The sequence shown here is derived from an EMBL/GenBank/DDBJ whole genome shotgun (WGS) entry which is preliminary data.</text>
</comment>
<dbReference type="GO" id="GO:0031514">
    <property type="term" value="C:motile cilium"/>
    <property type="evidence" value="ECO:0007669"/>
    <property type="project" value="TreeGrafter"/>
</dbReference>
<dbReference type="EMBL" id="JH668654">
    <property type="protein sequence ID" value="KAG6460091.1"/>
    <property type="molecule type" value="Genomic_DNA"/>
</dbReference>
<evidence type="ECO:0000256" key="1">
    <source>
        <dbReference type="ARBA" id="ARBA00004245"/>
    </source>
</evidence>
<keyword evidence="5" id="KW-0966">Cell projection</keyword>
<dbReference type="AlphaFoldDB" id="A0A921ZME6"/>
<organism evidence="8 9">
    <name type="scientific">Manduca sexta</name>
    <name type="common">Tobacco hawkmoth</name>
    <name type="synonym">Tobacco hornworm</name>
    <dbReference type="NCBI Taxonomy" id="7130"/>
    <lineage>
        <taxon>Eukaryota</taxon>
        <taxon>Metazoa</taxon>
        <taxon>Ecdysozoa</taxon>
        <taxon>Arthropoda</taxon>
        <taxon>Hexapoda</taxon>
        <taxon>Insecta</taxon>
        <taxon>Pterygota</taxon>
        <taxon>Neoptera</taxon>
        <taxon>Endopterygota</taxon>
        <taxon>Lepidoptera</taxon>
        <taxon>Glossata</taxon>
        <taxon>Ditrysia</taxon>
        <taxon>Bombycoidea</taxon>
        <taxon>Sphingidae</taxon>
        <taxon>Sphinginae</taxon>
        <taxon>Sphingini</taxon>
        <taxon>Manduca</taxon>
    </lineage>
</organism>
<feature type="coiled-coil region" evidence="6">
    <location>
        <begin position="242"/>
        <end position="283"/>
    </location>
</feature>
<evidence type="ECO:0000313" key="8">
    <source>
        <dbReference type="EMBL" id="KAG6460091.1"/>
    </source>
</evidence>
<gene>
    <name evidence="8" type="ORF">O3G_MSEX011769</name>
</gene>
<evidence type="ECO:0000256" key="3">
    <source>
        <dbReference type="ARBA" id="ARBA00022490"/>
    </source>
</evidence>
<dbReference type="PANTHER" id="PTHR14871">
    <property type="entry name" value="DYNEIN REGULATORY COMPLEX PROTEIN 9"/>
    <property type="match status" value="1"/>
</dbReference>
<dbReference type="PROSITE" id="PS50096">
    <property type="entry name" value="IQ"/>
    <property type="match status" value="1"/>
</dbReference>
<comment type="subcellular location">
    <subcellularLocation>
        <location evidence="2">Cell projection</location>
    </subcellularLocation>
    <subcellularLocation>
        <location evidence="1">Cytoplasm</location>
        <location evidence="1">Cytoskeleton</location>
    </subcellularLocation>
</comment>
<dbReference type="GO" id="GO:0044782">
    <property type="term" value="P:cilium organization"/>
    <property type="evidence" value="ECO:0007669"/>
    <property type="project" value="TreeGrafter"/>
</dbReference>
<evidence type="ECO:0000313" key="9">
    <source>
        <dbReference type="Proteomes" id="UP000791440"/>
    </source>
</evidence>
<keyword evidence="3" id="KW-0963">Cytoplasm</keyword>
<keyword evidence="4" id="KW-0206">Cytoskeleton</keyword>
<evidence type="ECO:0000256" key="5">
    <source>
        <dbReference type="ARBA" id="ARBA00023273"/>
    </source>
</evidence>
<proteinExistence type="predicted"/>